<protein>
    <recommendedName>
        <fullName evidence="3">Phytanoyl-CoA dioxygenase family protein</fullName>
    </recommendedName>
</protein>
<dbReference type="Proteomes" id="UP000479114">
    <property type="component" value="Chromosome"/>
</dbReference>
<keyword evidence="2" id="KW-1185">Reference proteome</keyword>
<gene>
    <name evidence="1" type="ORF">GZH47_20450</name>
</gene>
<accession>A0A6C0P3L5</accession>
<dbReference type="EMBL" id="CP048286">
    <property type="protein sequence ID" value="QHW32931.1"/>
    <property type="molecule type" value="Genomic_DNA"/>
</dbReference>
<dbReference type="Gene3D" id="2.60.120.620">
    <property type="entry name" value="q2cbj1_9rhob like domain"/>
    <property type="match status" value="1"/>
</dbReference>
<evidence type="ECO:0000313" key="2">
    <source>
        <dbReference type="Proteomes" id="UP000479114"/>
    </source>
</evidence>
<proteinExistence type="predicted"/>
<organism evidence="1 2">
    <name type="scientific">Paenibacillus rhizovicinus</name>
    <dbReference type="NCBI Taxonomy" id="2704463"/>
    <lineage>
        <taxon>Bacteria</taxon>
        <taxon>Bacillati</taxon>
        <taxon>Bacillota</taxon>
        <taxon>Bacilli</taxon>
        <taxon>Bacillales</taxon>
        <taxon>Paenibacillaceae</taxon>
        <taxon>Paenibacillus</taxon>
    </lineage>
</organism>
<evidence type="ECO:0000313" key="1">
    <source>
        <dbReference type="EMBL" id="QHW32931.1"/>
    </source>
</evidence>
<evidence type="ECO:0008006" key="3">
    <source>
        <dbReference type="Google" id="ProtNLM"/>
    </source>
</evidence>
<dbReference type="AlphaFoldDB" id="A0A6C0P3L5"/>
<name>A0A6C0P3L5_9BACL</name>
<dbReference type="KEGG" id="prz:GZH47_20450"/>
<dbReference type="SUPFAM" id="SSF51197">
    <property type="entry name" value="Clavaminate synthase-like"/>
    <property type="match status" value="1"/>
</dbReference>
<dbReference type="RefSeq" id="WP_162642774.1">
    <property type="nucleotide sequence ID" value="NZ_CP048286.1"/>
</dbReference>
<sequence>MKLNVLSKTEIEQFMELGWIRLEEAIPRKQALAAADFLWDKVEEQGAIRHDPATWTKPMIRLNEDYDTPEFRACNTERLWGAIEDLIGADRAINRANAGWGYWVMNFSVGANRPWSLPTGGWHQDGSHFRHFIDSGDQGLLQLAFFSEVGSHGGAPLVIEGSHNVVARVLKQHPEGLDVFDAMRLEFQHPWIAGITDPPVDESRSAEEVAQDRIERYMNADYTDPEGYRMKVVEATGTVGDVILAHPFLIHNSSQNHLGIPRFLMTKTVPLKERMNLNRPDAADYSPLELSTVRAMG</sequence>
<reference evidence="1 2" key="1">
    <citation type="submission" date="2020-02" db="EMBL/GenBank/DDBJ databases">
        <title>Paenibacillus sp. nov., isolated from rhizosphere soil of tomato.</title>
        <authorList>
            <person name="Weon H.-Y."/>
            <person name="Lee S.A."/>
        </authorList>
    </citation>
    <scope>NUCLEOTIDE SEQUENCE [LARGE SCALE GENOMIC DNA]</scope>
    <source>
        <strain evidence="1 2">14171R-81</strain>
    </source>
</reference>